<dbReference type="EMBL" id="WBUI01000004">
    <property type="protein sequence ID" value="KAB2933885.1"/>
    <property type="molecule type" value="Genomic_DNA"/>
</dbReference>
<name>A0A833H3R3_9LEPT</name>
<evidence type="ECO:0000259" key="9">
    <source>
        <dbReference type="Pfam" id="PF13847"/>
    </source>
</evidence>
<accession>A0A833H3R3</accession>
<protein>
    <recommendedName>
        <fullName evidence="5">Arsenite methyltransferase</fullName>
        <ecNumber evidence="4">2.1.1.137</ecNumber>
    </recommendedName>
</protein>
<dbReference type="SUPFAM" id="SSF53335">
    <property type="entry name" value="S-adenosyl-L-methionine-dependent methyltransferases"/>
    <property type="match status" value="1"/>
</dbReference>
<dbReference type="InterPro" id="IPR029063">
    <property type="entry name" value="SAM-dependent_MTases_sf"/>
</dbReference>
<feature type="domain" description="Methyltransferase" evidence="9">
    <location>
        <begin position="72"/>
        <end position="216"/>
    </location>
</feature>
<dbReference type="GO" id="GO:0030791">
    <property type="term" value="F:arsenite methyltransferase activity"/>
    <property type="evidence" value="ECO:0007669"/>
    <property type="project" value="UniProtKB-EC"/>
</dbReference>
<proteinExistence type="inferred from homology"/>
<evidence type="ECO:0000256" key="2">
    <source>
        <dbReference type="ARBA" id="ARBA00022691"/>
    </source>
</evidence>
<keyword evidence="10" id="KW-0489">Methyltransferase</keyword>
<evidence type="ECO:0000313" key="10">
    <source>
        <dbReference type="EMBL" id="KAB2933885.1"/>
    </source>
</evidence>
<dbReference type="PANTHER" id="PTHR43675">
    <property type="entry name" value="ARSENITE METHYLTRANSFERASE"/>
    <property type="match status" value="1"/>
</dbReference>
<evidence type="ECO:0000256" key="8">
    <source>
        <dbReference type="ARBA" id="ARBA00048428"/>
    </source>
</evidence>
<comment type="catalytic activity">
    <reaction evidence="8">
        <text>arsenic triglutathione + 3 [thioredoxin]-dithiol + 3 S-adenosyl-L-methionine = trimethylarsine + 3 [thioredoxin]-disulfide + 3 glutathione + 3 S-adenosyl-L-homocysteine + 3 H(+)</text>
        <dbReference type="Rhea" id="RHEA:69432"/>
        <dbReference type="Rhea" id="RHEA-COMP:10698"/>
        <dbReference type="Rhea" id="RHEA-COMP:10700"/>
        <dbReference type="ChEBI" id="CHEBI:15378"/>
        <dbReference type="ChEBI" id="CHEBI:27130"/>
        <dbReference type="ChEBI" id="CHEBI:29950"/>
        <dbReference type="ChEBI" id="CHEBI:50058"/>
        <dbReference type="ChEBI" id="CHEBI:57856"/>
        <dbReference type="ChEBI" id="CHEBI:57925"/>
        <dbReference type="ChEBI" id="CHEBI:59789"/>
        <dbReference type="ChEBI" id="CHEBI:183640"/>
        <dbReference type="EC" id="2.1.1.137"/>
    </reaction>
</comment>
<dbReference type="AlphaFoldDB" id="A0A833H3R3"/>
<evidence type="ECO:0000313" key="11">
    <source>
        <dbReference type="Proteomes" id="UP000460298"/>
    </source>
</evidence>
<dbReference type="InterPro" id="IPR026669">
    <property type="entry name" value="Arsenite_MeTrfase-like"/>
</dbReference>
<evidence type="ECO:0000256" key="3">
    <source>
        <dbReference type="ARBA" id="ARBA00034487"/>
    </source>
</evidence>
<reference evidence="10 11" key="1">
    <citation type="submission" date="2019-10" db="EMBL/GenBank/DDBJ databases">
        <title>Extracellular Electron Transfer in a Candidatus Methanoperedens spp. Enrichment Culture.</title>
        <authorList>
            <person name="Berger S."/>
            <person name="Rangel Shaw D."/>
            <person name="Berben T."/>
            <person name="In 'T Zandt M."/>
            <person name="Frank J."/>
            <person name="Reimann J."/>
            <person name="Jetten M.S.M."/>
            <person name="Welte C.U."/>
        </authorList>
    </citation>
    <scope>NUCLEOTIDE SEQUENCE [LARGE SCALE GENOMIC DNA]</scope>
    <source>
        <strain evidence="10">SB12</strain>
    </source>
</reference>
<evidence type="ECO:0000256" key="6">
    <source>
        <dbReference type="ARBA" id="ARBA00047941"/>
    </source>
</evidence>
<comment type="catalytic activity">
    <reaction evidence="7">
        <text>arsenic triglutathione + 2 [thioredoxin]-dithiol + 2 S-adenosyl-L-methionine + H2O = dimethylarsinous acid + 2 [thioredoxin]-disulfide + 3 glutathione + 2 S-adenosyl-L-homocysteine + 2 H(+)</text>
        <dbReference type="Rhea" id="RHEA:69464"/>
        <dbReference type="Rhea" id="RHEA-COMP:10698"/>
        <dbReference type="Rhea" id="RHEA-COMP:10700"/>
        <dbReference type="ChEBI" id="CHEBI:15377"/>
        <dbReference type="ChEBI" id="CHEBI:15378"/>
        <dbReference type="ChEBI" id="CHEBI:23808"/>
        <dbReference type="ChEBI" id="CHEBI:29950"/>
        <dbReference type="ChEBI" id="CHEBI:50058"/>
        <dbReference type="ChEBI" id="CHEBI:57856"/>
        <dbReference type="ChEBI" id="CHEBI:57925"/>
        <dbReference type="ChEBI" id="CHEBI:59789"/>
        <dbReference type="ChEBI" id="CHEBI:183640"/>
        <dbReference type="EC" id="2.1.1.137"/>
    </reaction>
</comment>
<evidence type="ECO:0000256" key="4">
    <source>
        <dbReference type="ARBA" id="ARBA00034521"/>
    </source>
</evidence>
<evidence type="ECO:0000256" key="7">
    <source>
        <dbReference type="ARBA" id="ARBA00047943"/>
    </source>
</evidence>
<dbReference type="Proteomes" id="UP000460298">
    <property type="component" value="Unassembled WGS sequence"/>
</dbReference>
<evidence type="ECO:0000256" key="1">
    <source>
        <dbReference type="ARBA" id="ARBA00022679"/>
    </source>
</evidence>
<evidence type="ECO:0000256" key="5">
    <source>
        <dbReference type="ARBA" id="ARBA00034545"/>
    </source>
</evidence>
<dbReference type="EC" id="2.1.1.137" evidence="4"/>
<comment type="similarity">
    <text evidence="3">Belongs to the methyltransferase superfamily. Arsenite methyltransferase family.</text>
</comment>
<dbReference type="GO" id="GO:0032259">
    <property type="term" value="P:methylation"/>
    <property type="evidence" value="ECO:0007669"/>
    <property type="project" value="UniProtKB-KW"/>
</dbReference>
<comment type="catalytic activity">
    <reaction evidence="6">
        <text>arsenic triglutathione + [thioredoxin]-dithiol + S-adenosyl-L-methionine + 2 H2O = methylarsonous acid + [thioredoxin]-disulfide + 3 glutathione + S-adenosyl-L-homocysteine + H(+)</text>
        <dbReference type="Rhea" id="RHEA:69460"/>
        <dbReference type="Rhea" id="RHEA-COMP:10698"/>
        <dbReference type="Rhea" id="RHEA-COMP:10700"/>
        <dbReference type="ChEBI" id="CHEBI:15377"/>
        <dbReference type="ChEBI" id="CHEBI:15378"/>
        <dbReference type="ChEBI" id="CHEBI:17826"/>
        <dbReference type="ChEBI" id="CHEBI:29950"/>
        <dbReference type="ChEBI" id="CHEBI:50058"/>
        <dbReference type="ChEBI" id="CHEBI:57856"/>
        <dbReference type="ChEBI" id="CHEBI:57925"/>
        <dbReference type="ChEBI" id="CHEBI:59789"/>
        <dbReference type="ChEBI" id="CHEBI:183640"/>
        <dbReference type="EC" id="2.1.1.137"/>
    </reaction>
</comment>
<dbReference type="Gene3D" id="3.40.50.150">
    <property type="entry name" value="Vaccinia Virus protein VP39"/>
    <property type="match status" value="1"/>
</dbReference>
<dbReference type="CDD" id="cd02440">
    <property type="entry name" value="AdoMet_MTases"/>
    <property type="match status" value="1"/>
</dbReference>
<sequence length="277" mass="29616">MSTAEDLKSMIREKYTVIATQSKDENATSCCGVGGCGDYTVFSEDYTATEGYVPEADLGLGCGLPLSSLRLRKGETVLDLGSGAGNDAFVARAAVGEEGHVIGVDFTEAMIEKARANAERMGYANVEFRHGDIEKLPVGPARVDVVTSNCVLNLVPDKEKAFSEIFRVLKPGGRFVISDVVLHGNLPDKIQTAAEMIAGCVSGALQRSQYLSIIYRSGFEQLQLVKERAIELPDEILLQYLNADELKQFRDSGAEVLSITVTGEKPAGSCGCGTGCC</sequence>
<gene>
    <name evidence="10" type="primary">arsM</name>
    <name evidence="10" type="ORF">F9K24_05305</name>
</gene>
<keyword evidence="1 10" id="KW-0808">Transferase</keyword>
<keyword evidence="2" id="KW-0949">S-adenosyl-L-methionine</keyword>
<dbReference type="NCBIfam" id="NF008823">
    <property type="entry name" value="PRK11873.1"/>
    <property type="match status" value="1"/>
</dbReference>
<dbReference type="Pfam" id="PF13847">
    <property type="entry name" value="Methyltransf_31"/>
    <property type="match status" value="1"/>
</dbReference>
<dbReference type="PANTHER" id="PTHR43675:SF8">
    <property type="entry name" value="ARSENITE METHYLTRANSFERASE"/>
    <property type="match status" value="1"/>
</dbReference>
<organism evidence="10 11">
    <name type="scientific">Leptonema illini</name>
    <dbReference type="NCBI Taxonomy" id="183"/>
    <lineage>
        <taxon>Bacteria</taxon>
        <taxon>Pseudomonadati</taxon>
        <taxon>Spirochaetota</taxon>
        <taxon>Spirochaetia</taxon>
        <taxon>Leptospirales</taxon>
        <taxon>Leptospiraceae</taxon>
        <taxon>Leptonema</taxon>
    </lineage>
</organism>
<dbReference type="InterPro" id="IPR025714">
    <property type="entry name" value="Methyltranfer_dom"/>
</dbReference>
<comment type="caution">
    <text evidence="10">The sequence shown here is derived from an EMBL/GenBank/DDBJ whole genome shotgun (WGS) entry which is preliminary data.</text>
</comment>